<keyword evidence="1" id="KW-0812">Transmembrane</keyword>
<gene>
    <name evidence="2" type="primary">TPHA0M01970</name>
    <name evidence="2" type="ordered locus">TPHA_0M01970</name>
</gene>
<evidence type="ECO:0000256" key="1">
    <source>
        <dbReference type="SAM" id="Phobius"/>
    </source>
</evidence>
<evidence type="ECO:0000313" key="2">
    <source>
        <dbReference type="EMBL" id="CCE65772.1"/>
    </source>
</evidence>
<keyword evidence="1" id="KW-0472">Membrane</keyword>
<evidence type="ECO:0000313" key="3">
    <source>
        <dbReference type="Proteomes" id="UP000005666"/>
    </source>
</evidence>
<dbReference type="OMA" id="RFYIVNR"/>
<proteinExistence type="predicted"/>
<feature type="transmembrane region" description="Helical" evidence="1">
    <location>
        <begin position="82"/>
        <end position="106"/>
    </location>
</feature>
<keyword evidence="1" id="KW-1133">Transmembrane helix</keyword>
<accession>G8C0Q7</accession>
<dbReference type="RefSeq" id="XP_003688206.1">
    <property type="nucleotide sequence ID" value="XM_003688158.1"/>
</dbReference>
<reference evidence="2 3" key="1">
    <citation type="journal article" date="2011" name="Proc. Natl. Acad. Sci. U.S.A.">
        <title>Evolutionary erosion of yeast sex chromosomes by mating-type switching accidents.</title>
        <authorList>
            <person name="Gordon J.L."/>
            <person name="Armisen D."/>
            <person name="Proux-Wera E."/>
            <person name="Oheigeartaigh S.S."/>
            <person name="Byrne K.P."/>
            <person name="Wolfe K.H."/>
        </authorList>
    </citation>
    <scope>NUCLEOTIDE SEQUENCE [LARGE SCALE GENOMIC DNA]</scope>
    <source>
        <strain evidence="3">ATCC 24235 / CBS 4417 / NBRC 1672 / NRRL Y-8282 / UCD 70-5</strain>
    </source>
</reference>
<feature type="transmembrane region" description="Helical" evidence="1">
    <location>
        <begin position="34"/>
        <end position="55"/>
    </location>
</feature>
<protein>
    <submittedName>
        <fullName evidence="2">Uncharacterized protein</fullName>
    </submittedName>
</protein>
<organism evidence="2 3">
    <name type="scientific">Tetrapisispora phaffii (strain ATCC 24235 / CBS 4417 / NBRC 1672 / NRRL Y-8282 / UCD 70-5)</name>
    <name type="common">Yeast</name>
    <name type="synonym">Fabospora phaffii</name>
    <dbReference type="NCBI Taxonomy" id="1071381"/>
    <lineage>
        <taxon>Eukaryota</taxon>
        <taxon>Fungi</taxon>
        <taxon>Dikarya</taxon>
        <taxon>Ascomycota</taxon>
        <taxon>Saccharomycotina</taxon>
        <taxon>Saccharomycetes</taxon>
        <taxon>Saccharomycetales</taxon>
        <taxon>Saccharomycetaceae</taxon>
        <taxon>Tetrapisispora</taxon>
    </lineage>
</organism>
<dbReference type="eggNOG" id="ENOG502RZCP">
    <property type="taxonomic scope" value="Eukaryota"/>
</dbReference>
<sequence>MVANLSVAKVLNGLLSKNTPTVIYAKPLKRSIKVATALLSFSFFGYGISFASWSWESSLSRLRDLKQRDEIAKGSTWEKVKFYASTLSPFILPILPLTISVGALLVRSRVVSKVTYYPPITAGSKPLVEFTRNSLLLSRPVVTKRLVPSINTVGKTKIFTGEGTNGAENKSSYIFYLTDKNPLVEHFWDKIFIFQRSGSFFMDDPRTFDALFGGDSIKSLDSLKRSKQLSNVTNNRTDTYQQEEKEAEDNKRLLSKLSEKQLQRAKIHSNSAKSIVQNINSNHKKIINIFWRTAIEL</sequence>
<dbReference type="EMBL" id="HE612868">
    <property type="protein sequence ID" value="CCE65772.1"/>
    <property type="molecule type" value="Genomic_DNA"/>
</dbReference>
<keyword evidence="3" id="KW-1185">Reference proteome</keyword>
<dbReference type="HOGENOM" id="CLU_081665_0_0_1"/>
<dbReference type="GeneID" id="11531881"/>
<name>G8C0Q7_TETPH</name>
<dbReference type="OrthoDB" id="4083656at2759"/>
<dbReference type="KEGG" id="tpf:TPHA_0M01970"/>
<dbReference type="AlphaFoldDB" id="G8C0Q7"/>
<dbReference type="Proteomes" id="UP000005666">
    <property type="component" value="Chromosome 13"/>
</dbReference>